<evidence type="ECO:0000259" key="3">
    <source>
        <dbReference type="PROSITE" id="PS50977"/>
    </source>
</evidence>
<keyword evidence="5" id="KW-1185">Reference proteome</keyword>
<name>D3F880_CONWI</name>
<gene>
    <name evidence="4" type="ordered locus">Cwoe_0515</name>
</gene>
<accession>D3F880</accession>
<dbReference type="GO" id="GO:0003700">
    <property type="term" value="F:DNA-binding transcription factor activity"/>
    <property type="evidence" value="ECO:0007669"/>
    <property type="project" value="TreeGrafter"/>
</dbReference>
<dbReference type="PRINTS" id="PR00455">
    <property type="entry name" value="HTHTETR"/>
</dbReference>
<dbReference type="PROSITE" id="PS50977">
    <property type="entry name" value="HTH_TETR_2"/>
    <property type="match status" value="1"/>
</dbReference>
<dbReference type="HOGENOM" id="CLU_069356_13_2_11"/>
<dbReference type="STRING" id="469383.Cwoe_0515"/>
<protein>
    <submittedName>
        <fullName evidence="4">Transcriptional regulator, TetR family</fullName>
    </submittedName>
</protein>
<evidence type="ECO:0000313" key="4">
    <source>
        <dbReference type="EMBL" id="ADB48950.1"/>
    </source>
</evidence>
<reference evidence="4 5" key="1">
    <citation type="journal article" date="2010" name="Stand. Genomic Sci.">
        <title>Complete genome sequence of Conexibacter woesei type strain (ID131577).</title>
        <authorList>
            <person name="Pukall R."/>
            <person name="Lapidus A."/>
            <person name="Glavina Del Rio T."/>
            <person name="Copeland A."/>
            <person name="Tice H."/>
            <person name="Cheng J.-F."/>
            <person name="Lucas S."/>
            <person name="Chen F."/>
            <person name="Nolan M."/>
            <person name="Bruce D."/>
            <person name="Goodwin L."/>
            <person name="Pitluck S."/>
            <person name="Mavromatis K."/>
            <person name="Ivanova N."/>
            <person name="Ovchinnikova G."/>
            <person name="Pati A."/>
            <person name="Chen A."/>
            <person name="Palaniappan K."/>
            <person name="Land M."/>
            <person name="Hauser L."/>
            <person name="Chang Y.-J."/>
            <person name="Jeffries C.D."/>
            <person name="Chain P."/>
            <person name="Meincke L."/>
            <person name="Sims D."/>
            <person name="Brettin T."/>
            <person name="Detter J.C."/>
            <person name="Rohde M."/>
            <person name="Goeker M."/>
            <person name="Bristow J."/>
            <person name="Eisen J.A."/>
            <person name="Markowitz V."/>
            <person name="Kyrpides N.C."/>
            <person name="Klenk H.-P."/>
            <person name="Hugenholtz P."/>
        </authorList>
    </citation>
    <scope>NUCLEOTIDE SEQUENCE [LARGE SCALE GENOMIC DNA]</scope>
    <source>
        <strain evidence="5">DSM 14684 / CIP 108061 / JCM 11494 / NBRC 100937 / ID131577</strain>
    </source>
</reference>
<dbReference type="InterPro" id="IPR050109">
    <property type="entry name" value="HTH-type_TetR-like_transc_reg"/>
</dbReference>
<feature type="DNA-binding region" description="H-T-H motif" evidence="2">
    <location>
        <begin position="46"/>
        <end position="65"/>
    </location>
</feature>
<dbReference type="Pfam" id="PF00440">
    <property type="entry name" value="TetR_N"/>
    <property type="match status" value="1"/>
</dbReference>
<dbReference type="InterPro" id="IPR001647">
    <property type="entry name" value="HTH_TetR"/>
</dbReference>
<dbReference type="AlphaFoldDB" id="D3F880"/>
<dbReference type="KEGG" id="cwo:Cwoe_0515"/>
<dbReference type="eggNOG" id="COG1309">
    <property type="taxonomic scope" value="Bacteria"/>
</dbReference>
<dbReference type="Gene3D" id="1.10.357.10">
    <property type="entry name" value="Tetracycline Repressor, domain 2"/>
    <property type="match status" value="1"/>
</dbReference>
<dbReference type="GO" id="GO:0000976">
    <property type="term" value="F:transcription cis-regulatory region binding"/>
    <property type="evidence" value="ECO:0007669"/>
    <property type="project" value="TreeGrafter"/>
</dbReference>
<dbReference type="PANTHER" id="PTHR30055:SF226">
    <property type="entry name" value="HTH-TYPE TRANSCRIPTIONAL REGULATOR PKSA"/>
    <property type="match status" value="1"/>
</dbReference>
<dbReference type="InterPro" id="IPR009057">
    <property type="entry name" value="Homeodomain-like_sf"/>
</dbReference>
<evidence type="ECO:0000256" key="2">
    <source>
        <dbReference type="PROSITE-ProRule" id="PRU00335"/>
    </source>
</evidence>
<evidence type="ECO:0000256" key="1">
    <source>
        <dbReference type="ARBA" id="ARBA00023125"/>
    </source>
</evidence>
<dbReference type="EMBL" id="CP001854">
    <property type="protein sequence ID" value="ADB48950.1"/>
    <property type="molecule type" value="Genomic_DNA"/>
</dbReference>
<organism evidence="4 5">
    <name type="scientific">Conexibacter woesei (strain DSM 14684 / CCUG 47730 / CIP 108061 / JCM 11494 / NBRC 100937 / ID131577)</name>
    <dbReference type="NCBI Taxonomy" id="469383"/>
    <lineage>
        <taxon>Bacteria</taxon>
        <taxon>Bacillati</taxon>
        <taxon>Actinomycetota</taxon>
        <taxon>Thermoleophilia</taxon>
        <taxon>Solirubrobacterales</taxon>
        <taxon>Conexibacteraceae</taxon>
        <taxon>Conexibacter</taxon>
    </lineage>
</organism>
<dbReference type="OrthoDB" id="4331447at2"/>
<dbReference type="SUPFAM" id="SSF46689">
    <property type="entry name" value="Homeodomain-like"/>
    <property type="match status" value="1"/>
</dbReference>
<dbReference type="RefSeq" id="WP_012932003.1">
    <property type="nucleotide sequence ID" value="NC_013739.1"/>
</dbReference>
<dbReference type="Proteomes" id="UP000008229">
    <property type="component" value="Chromosome"/>
</dbReference>
<evidence type="ECO:0000313" key="5">
    <source>
        <dbReference type="Proteomes" id="UP000008229"/>
    </source>
</evidence>
<reference evidence="5" key="2">
    <citation type="submission" date="2010-01" db="EMBL/GenBank/DDBJ databases">
        <title>The complete genome of Conexibacter woesei DSM 14684.</title>
        <authorList>
            <consortium name="US DOE Joint Genome Institute (JGI-PGF)"/>
            <person name="Lucas S."/>
            <person name="Copeland A."/>
            <person name="Lapidus A."/>
            <person name="Glavina del Rio T."/>
            <person name="Dalin E."/>
            <person name="Tice H."/>
            <person name="Bruce D."/>
            <person name="Goodwin L."/>
            <person name="Pitluck S."/>
            <person name="Kyrpides N."/>
            <person name="Mavromatis K."/>
            <person name="Ivanova N."/>
            <person name="Mikhailova N."/>
            <person name="Chertkov O."/>
            <person name="Brettin T."/>
            <person name="Detter J.C."/>
            <person name="Han C."/>
            <person name="Larimer F."/>
            <person name="Land M."/>
            <person name="Hauser L."/>
            <person name="Markowitz V."/>
            <person name="Cheng J.-F."/>
            <person name="Hugenholtz P."/>
            <person name="Woyke T."/>
            <person name="Wu D."/>
            <person name="Pukall R."/>
            <person name="Steenblock K."/>
            <person name="Schneider S."/>
            <person name="Klenk H.-P."/>
            <person name="Eisen J.A."/>
        </authorList>
    </citation>
    <scope>NUCLEOTIDE SEQUENCE [LARGE SCALE GENOMIC DNA]</scope>
    <source>
        <strain evidence="5">DSM 14684 / CIP 108061 / JCM 11494 / NBRC 100937 / ID131577</strain>
    </source>
</reference>
<proteinExistence type="predicted"/>
<sequence>MSSTRQPPGSRRIRGLTADERREQRRRALLDAALELFAARGFGEVSIEQLCQAAYVSTKSFYEQFDSREQCYVALMNEVTAEIKAVMGRAFAAAPDDEAAGSRLLLEAFAGTFATDPRYAKVLFGEGSATSPTVERQRRTNRRWAAGFLAEIWQRYRPGEQVAPGIAIGAVGGLFDIVADWVIDLDPADDDAATTLLERLVAFYFAVRGGL</sequence>
<dbReference type="PANTHER" id="PTHR30055">
    <property type="entry name" value="HTH-TYPE TRANSCRIPTIONAL REGULATOR RUTR"/>
    <property type="match status" value="1"/>
</dbReference>
<feature type="domain" description="HTH tetR-type" evidence="3">
    <location>
        <begin position="23"/>
        <end position="83"/>
    </location>
</feature>
<keyword evidence="1 2" id="KW-0238">DNA-binding</keyword>